<sequence length="129" mass="14557">MGNSNREKKTTQPQPKAQTHQTRPEPFGHQRPHYVDTAKAQKNRNLNTAPTLLNLPSAPPSTRAKSKKRNGIQASRHIRQQTIAFRIPETTRDPGSLQMQPHEEATSSRQPIPPSTTLTHWSLEPRACE</sequence>
<accession>A0AAD3TCX4</accession>
<dbReference type="EMBL" id="BSYO01000031">
    <property type="protein sequence ID" value="GMH26496.1"/>
    <property type="molecule type" value="Genomic_DNA"/>
</dbReference>
<organism evidence="2 3">
    <name type="scientific">Nepenthes gracilis</name>
    <name type="common">Slender pitcher plant</name>
    <dbReference type="NCBI Taxonomy" id="150966"/>
    <lineage>
        <taxon>Eukaryota</taxon>
        <taxon>Viridiplantae</taxon>
        <taxon>Streptophyta</taxon>
        <taxon>Embryophyta</taxon>
        <taxon>Tracheophyta</taxon>
        <taxon>Spermatophyta</taxon>
        <taxon>Magnoliopsida</taxon>
        <taxon>eudicotyledons</taxon>
        <taxon>Gunneridae</taxon>
        <taxon>Pentapetalae</taxon>
        <taxon>Caryophyllales</taxon>
        <taxon>Nepenthaceae</taxon>
        <taxon>Nepenthes</taxon>
    </lineage>
</organism>
<evidence type="ECO:0000313" key="3">
    <source>
        <dbReference type="Proteomes" id="UP001279734"/>
    </source>
</evidence>
<name>A0AAD3TCX4_NEPGR</name>
<keyword evidence="3" id="KW-1185">Reference proteome</keyword>
<feature type="compositionally biased region" description="Polar residues" evidence="1">
    <location>
        <begin position="11"/>
        <end position="21"/>
    </location>
</feature>
<feature type="compositionally biased region" description="Basic and acidic residues" evidence="1">
    <location>
        <begin position="22"/>
        <end position="36"/>
    </location>
</feature>
<feature type="region of interest" description="Disordered" evidence="1">
    <location>
        <begin position="1"/>
        <end position="129"/>
    </location>
</feature>
<comment type="caution">
    <text evidence="2">The sequence shown here is derived from an EMBL/GenBank/DDBJ whole genome shotgun (WGS) entry which is preliminary data.</text>
</comment>
<feature type="compositionally biased region" description="Basic and acidic residues" evidence="1">
    <location>
        <begin position="1"/>
        <end position="10"/>
    </location>
</feature>
<proteinExistence type="predicted"/>
<evidence type="ECO:0000256" key="1">
    <source>
        <dbReference type="SAM" id="MobiDB-lite"/>
    </source>
</evidence>
<gene>
    <name evidence="2" type="ORF">Nepgr_028339</name>
</gene>
<reference evidence="2" key="1">
    <citation type="submission" date="2023-05" db="EMBL/GenBank/DDBJ databases">
        <title>Nepenthes gracilis genome sequencing.</title>
        <authorList>
            <person name="Fukushima K."/>
        </authorList>
    </citation>
    <scope>NUCLEOTIDE SEQUENCE</scope>
    <source>
        <strain evidence="2">SING2019-196</strain>
    </source>
</reference>
<feature type="compositionally biased region" description="Low complexity" evidence="1">
    <location>
        <begin position="43"/>
        <end position="56"/>
    </location>
</feature>
<dbReference type="Proteomes" id="UP001279734">
    <property type="component" value="Unassembled WGS sequence"/>
</dbReference>
<dbReference type="AlphaFoldDB" id="A0AAD3TCX4"/>
<evidence type="ECO:0000313" key="2">
    <source>
        <dbReference type="EMBL" id="GMH26496.1"/>
    </source>
</evidence>
<feature type="compositionally biased region" description="Polar residues" evidence="1">
    <location>
        <begin position="107"/>
        <end position="120"/>
    </location>
</feature>
<protein>
    <submittedName>
        <fullName evidence="2">Uncharacterized protein</fullName>
    </submittedName>
</protein>